<evidence type="ECO:0000313" key="15">
    <source>
        <dbReference type="Proteomes" id="UP000054995"/>
    </source>
</evidence>
<evidence type="ECO:0000313" key="12">
    <source>
        <dbReference type="EMBL" id="KRX92770.1"/>
    </source>
</evidence>
<dbReference type="GO" id="GO:0045454">
    <property type="term" value="P:cell redox homeostasis"/>
    <property type="evidence" value="ECO:0007669"/>
    <property type="project" value="TreeGrafter"/>
</dbReference>
<feature type="domain" description="Thioredoxin" evidence="11">
    <location>
        <begin position="18"/>
        <end position="176"/>
    </location>
</feature>
<dbReference type="PANTHER" id="PTHR10681:SF163">
    <property type="entry name" value="AT16346P-RELATED"/>
    <property type="match status" value="1"/>
</dbReference>
<evidence type="ECO:0000256" key="8">
    <source>
        <dbReference type="ARBA" id="ARBA00049091"/>
    </source>
</evidence>
<organism evidence="13 15">
    <name type="scientific">Trichinella pseudospiralis</name>
    <name type="common">Parasitic roundworm</name>
    <dbReference type="NCBI Taxonomy" id="6337"/>
    <lineage>
        <taxon>Eukaryota</taxon>
        <taxon>Metazoa</taxon>
        <taxon>Ecdysozoa</taxon>
        <taxon>Nematoda</taxon>
        <taxon>Enoplea</taxon>
        <taxon>Dorylaimia</taxon>
        <taxon>Trichinellida</taxon>
        <taxon>Trichinellidae</taxon>
        <taxon>Trichinella</taxon>
    </lineage>
</organism>
<keyword evidence="6" id="KW-1015">Disulfide bond</keyword>
<dbReference type="PROSITE" id="PS51352">
    <property type="entry name" value="THIOREDOXIN_2"/>
    <property type="match status" value="1"/>
</dbReference>
<keyword evidence="15" id="KW-1185">Reference proteome</keyword>
<comment type="caution">
    <text evidence="13">The sequence shown here is derived from an EMBL/GenBank/DDBJ whole genome shotgun (WGS) entry which is preliminary data.</text>
</comment>
<reference evidence="14 15" key="1">
    <citation type="submission" date="2015-01" db="EMBL/GenBank/DDBJ databases">
        <title>Evolution of Trichinella species and genotypes.</title>
        <authorList>
            <person name="Korhonen P.K."/>
            <person name="Edoardo P."/>
            <person name="Giuseppe L.R."/>
            <person name="Gasser R.B."/>
        </authorList>
    </citation>
    <scope>NUCLEOTIDE SEQUENCE [LARGE SCALE GENOMIC DNA]</scope>
    <source>
        <strain evidence="12">ISS141</strain>
        <strain evidence="13">ISS470</strain>
    </source>
</reference>
<dbReference type="GO" id="GO:0042744">
    <property type="term" value="P:hydrogen peroxide catabolic process"/>
    <property type="evidence" value="ECO:0007669"/>
    <property type="project" value="TreeGrafter"/>
</dbReference>
<comment type="function">
    <text evidence="9">Thiol-specific peroxidase that catalyzes the reduction of hydrogen peroxide and organic hydroperoxides to water and alcohols, respectively.</text>
</comment>
<sequence>MALLWPFSVGVVNMNRILRVGKPAPFFGAKAVFKGSLRFVRLSDFRGRYLVLFFYPRDFTKVCPTEVIALNERVEDFKKLDCDVLACSTDSEFSHIAWMKAPRRCGGLGQMNIPILADTAHQIAQDYNVYDPDHGLALRGVFIIDRSSILRQIIINDLQIGRNVDEVLRLVQAYRHTDDYGEMCPANWKPGCLTIDPHPDQCIEYFTKTG</sequence>
<comment type="similarity">
    <text evidence="1">Belongs to the peroxiredoxin family. AhpC/Prx1 subfamily.</text>
</comment>
<evidence type="ECO:0000256" key="1">
    <source>
        <dbReference type="ARBA" id="ARBA00009796"/>
    </source>
</evidence>
<dbReference type="GO" id="GO:0006979">
    <property type="term" value="P:response to oxidative stress"/>
    <property type="evidence" value="ECO:0007669"/>
    <property type="project" value="TreeGrafter"/>
</dbReference>
<dbReference type="EMBL" id="JYDT01000005">
    <property type="protein sequence ID" value="KRY92709.1"/>
    <property type="molecule type" value="Genomic_DNA"/>
</dbReference>
<dbReference type="EC" id="1.11.1.24" evidence="2"/>
<dbReference type="InterPro" id="IPR024706">
    <property type="entry name" value="Peroxiredoxin_AhpC-typ"/>
</dbReference>
<dbReference type="Pfam" id="PF10417">
    <property type="entry name" value="1-cysPrx_C"/>
    <property type="match status" value="1"/>
</dbReference>
<dbReference type="InterPro" id="IPR036249">
    <property type="entry name" value="Thioredoxin-like_sf"/>
</dbReference>
<dbReference type="EMBL" id="JYDU01000103">
    <property type="protein sequence ID" value="KRX92770.1"/>
    <property type="molecule type" value="Genomic_DNA"/>
</dbReference>
<keyword evidence="5 9" id="KW-0560">Oxidoreductase</keyword>
<dbReference type="STRING" id="6337.A0A0V1G3J5"/>
<evidence type="ECO:0000259" key="11">
    <source>
        <dbReference type="PROSITE" id="PS51352"/>
    </source>
</evidence>
<comment type="catalytic activity">
    <reaction evidence="8">
        <text>a hydroperoxide + [thioredoxin]-dithiol = an alcohol + [thioredoxin]-disulfide + H2O</text>
        <dbReference type="Rhea" id="RHEA:62620"/>
        <dbReference type="Rhea" id="RHEA-COMP:10698"/>
        <dbReference type="Rhea" id="RHEA-COMP:10700"/>
        <dbReference type="ChEBI" id="CHEBI:15377"/>
        <dbReference type="ChEBI" id="CHEBI:29950"/>
        <dbReference type="ChEBI" id="CHEBI:30879"/>
        <dbReference type="ChEBI" id="CHEBI:35924"/>
        <dbReference type="ChEBI" id="CHEBI:50058"/>
        <dbReference type="EC" id="1.11.1.24"/>
    </reaction>
</comment>
<name>A0A0V1G3J5_TRIPS</name>
<protein>
    <recommendedName>
        <fullName evidence="2">thioredoxin-dependent peroxiredoxin</fullName>
        <ecNumber evidence="2">1.11.1.24</ecNumber>
    </recommendedName>
</protein>
<evidence type="ECO:0000256" key="7">
    <source>
        <dbReference type="ARBA" id="ARBA00023284"/>
    </source>
</evidence>
<evidence type="ECO:0000256" key="5">
    <source>
        <dbReference type="ARBA" id="ARBA00023002"/>
    </source>
</evidence>
<gene>
    <name evidence="13" type="primary">PRDX2</name>
    <name evidence="13" type="ORF">T4D_13385</name>
    <name evidence="12" type="ORF">T4E_8481</name>
</gene>
<dbReference type="InterPro" id="IPR050217">
    <property type="entry name" value="Peroxiredoxin"/>
</dbReference>
<keyword evidence="4 9" id="KW-0049">Antioxidant</keyword>
<evidence type="ECO:0000256" key="3">
    <source>
        <dbReference type="ARBA" id="ARBA00022559"/>
    </source>
</evidence>
<dbReference type="InterPro" id="IPR019479">
    <property type="entry name" value="Peroxiredoxin_C"/>
</dbReference>
<dbReference type="Gene3D" id="3.40.30.10">
    <property type="entry name" value="Glutaredoxin"/>
    <property type="match status" value="1"/>
</dbReference>
<feature type="active site" description="Cysteine sulfenic acid (-SOH) intermediate; for peroxidase activity" evidence="10">
    <location>
        <position position="63"/>
    </location>
</feature>
<accession>A0A0V1G3J5</accession>
<dbReference type="PANTHER" id="PTHR10681">
    <property type="entry name" value="THIOREDOXIN PEROXIDASE"/>
    <property type="match status" value="1"/>
</dbReference>
<evidence type="ECO:0000256" key="10">
    <source>
        <dbReference type="PIRSR" id="PIRSR000239-1"/>
    </source>
</evidence>
<dbReference type="CDD" id="cd03015">
    <property type="entry name" value="PRX_Typ2cys"/>
    <property type="match status" value="1"/>
</dbReference>
<evidence type="ECO:0000313" key="14">
    <source>
        <dbReference type="Proteomes" id="UP000054815"/>
    </source>
</evidence>
<dbReference type="GO" id="GO:0008379">
    <property type="term" value="F:thioredoxin peroxidase activity"/>
    <property type="evidence" value="ECO:0007669"/>
    <property type="project" value="TreeGrafter"/>
</dbReference>
<dbReference type="AlphaFoldDB" id="A0A0V1G3J5"/>
<dbReference type="GO" id="GO:0033554">
    <property type="term" value="P:cellular response to stress"/>
    <property type="evidence" value="ECO:0007669"/>
    <property type="project" value="TreeGrafter"/>
</dbReference>
<dbReference type="GO" id="GO:0005829">
    <property type="term" value="C:cytosol"/>
    <property type="evidence" value="ECO:0007669"/>
    <property type="project" value="TreeGrafter"/>
</dbReference>
<evidence type="ECO:0000256" key="2">
    <source>
        <dbReference type="ARBA" id="ARBA00013017"/>
    </source>
</evidence>
<evidence type="ECO:0000256" key="9">
    <source>
        <dbReference type="PIRNR" id="PIRNR000239"/>
    </source>
</evidence>
<dbReference type="OrthoDB" id="185659at2759"/>
<keyword evidence="3 9" id="KW-0575">Peroxidase</keyword>
<evidence type="ECO:0000256" key="6">
    <source>
        <dbReference type="ARBA" id="ARBA00023157"/>
    </source>
</evidence>
<evidence type="ECO:0000256" key="4">
    <source>
        <dbReference type="ARBA" id="ARBA00022862"/>
    </source>
</evidence>
<dbReference type="SUPFAM" id="SSF52833">
    <property type="entry name" value="Thioredoxin-like"/>
    <property type="match status" value="1"/>
</dbReference>
<dbReference type="FunFam" id="3.40.30.10:FF:000003">
    <property type="entry name" value="Peroxiredoxin 1"/>
    <property type="match status" value="1"/>
</dbReference>
<dbReference type="PIRSF" id="PIRSF000239">
    <property type="entry name" value="AHPC"/>
    <property type="match status" value="1"/>
</dbReference>
<dbReference type="InterPro" id="IPR013766">
    <property type="entry name" value="Thioredoxin_domain"/>
</dbReference>
<dbReference type="Pfam" id="PF00578">
    <property type="entry name" value="AhpC-TSA"/>
    <property type="match status" value="1"/>
</dbReference>
<dbReference type="Proteomes" id="UP000054995">
    <property type="component" value="Unassembled WGS sequence"/>
</dbReference>
<keyword evidence="7 9" id="KW-0676">Redox-active center</keyword>
<evidence type="ECO:0000313" key="13">
    <source>
        <dbReference type="EMBL" id="KRY92709.1"/>
    </source>
</evidence>
<dbReference type="InterPro" id="IPR000866">
    <property type="entry name" value="AhpC/TSA"/>
</dbReference>
<dbReference type="Proteomes" id="UP000054815">
    <property type="component" value="Unassembled WGS sequence"/>
</dbReference>
<proteinExistence type="inferred from homology"/>